<dbReference type="Pfam" id="PF12674">
    <property type="entry name" value="Zn_ribbon_2"/>
    <property type="match status" value="1"/>
</dbReference>
<evidence type="ECO:0000313" key="3">
    <source>
        <dbReference type="Proteomes" id="UP001156215"/>
    </source>
</evidence>
<feature type="domain" description="Putative zinc ribbon" evidence="1">
    <location>
        <begin position="1"/>
        <end position="76"/>
    </location>
</feature>
<dbReference type="InterPro" id="IPR025868">
    <property type="entry name" value="Zn_ribbon_dom_put"/>
</dbReference>
<organism evidence="2 3">
    <name type="scientific">Oxalobacter vibrioformis</name>
    <dbReference type="NCBI Taxonomy" id="933080"/>
    <lineage>
        <taxon>Bacteria</taxon>
        <taxon>Pseudomonadati</taxon>
        <taxon>Pseudomonadota</taxon>
        <taxon>Betaproteobacteria</taxon>
        <taxon>Burkholderiales</taxon>
        <taxon>Oxalobacteraceae</taxon>
        <taxon>Oxalobacter</taxon>
    </lineage>
</organism>
<dbReference type="Proteomes" id="UP001156215">
    <property type="component" value="Chromosome"/>
</dbReference>
<keyword evidence="3" id="KW-1185">Reference proteome</keyword>
<gene>
    <name evidence="2" type="ORF">NB640_10595</name>
</gene>
<proteinExistence type="predicted"/>
<dbReference type="KEGG" id="ovb:NB640_10595"/>
<evidence type="ECO:0000313" key="2">
    <source>
        <dbReference type="EMBL" id="WAW09665.1"/>
    </source>
</evidence>
<sequence>MNTAVDHGTNQDASPSTDYCRYCFQNGAFTRETGMEGMIEHCLKFLDEYNRNAQTPLSRDDAAAQMRQVFPQLKRWSGQ</sequence>
<evidence type="ECO:0000259" key="1">
    <source>
        <dbReference type="Pfam" id="PF12674"/>
    </source>
</evidence>
<dbReference type="AlphaFoldDB" id="A0A9E9LU45"/>
<accession>A0A9E9LU45</accession>
<protein>
    <submittedName>
        <fullName evidence="2">Zinc ribbon domain-containing protein</fullName>
    </submittedName>
</protein>
<reference evidence="2" key="1">
    <citation type="journal article" date="2022" name="Front. Microbiol.">
        <title>New perspectives on an old grouping: The genomic and phenotypic variability of Oxalobacter formigenes and the implications for calcium oxalate stone prevention.</title>
        <authorList>
            <person name="Chmiel J.A."/>
            <person name="Carr C."/>
            <person name="Stuivenberg G.A."/>
            <person name="Venema R."/>
            <person name="Chanyi R.M."/>
            <person name="Al K.F."/>
            <person name="Giguere D."/>
            <person name="Say H."/>
            <person name="Akouris P.P."/>
            <person name="Dominguez Romero S.A."/>
            <person name="Kwong A."/>
            <person name="Tai V."/>
            <person name="Koval S.F."/>
            <person name="Razvi H."/>
            <person name="Bjazevic J."/>
            <person name="Burton J.P."/>
        </authorList>
    </citation>
    <scope>NUCLEOTIDE SEQUENCE</scope>
    <source>
        <strain evidence="2">WoOx3</strain>
    </source>
</reference>
<name>A0A9E9LU45_9BURK</name>
<dbReference type="EMBL" id="CP098242">
    <property type="protein sequence ID" value="WAW09665.1"/>
    <property type="molecule type" value="Genomic_DNA"/>
</dbReference>